<sequence>MISLDIDALECSIRHDDTSLLVSFSRPPQDSPADFLHEECGAESEEEDMTRYVMTALPLSTGSLACHSCDLVRDTVDAKLDLPSSELAATTCPSETSIDQSRTKTPLRNKKPHARNSKPSEDSPGTSFQICSTGMAEHKGKEGSGNPGPTSLDEQDVEQIGLARKVAWRKAWVLQMRLRDVIVGSSACLG</sequence>
<feature type="region of interest" description="Disordered" evidence="1">
    <location>
        <begin position="90"/>
        <end position="131"/>
    </location>
</feature>
<proteinExistence type="predicted"/>
<feature type="compositionally biased region" description="Polar residues" evidence="1">
    <location>
        <begin position="90"/>
        <end position="104"/>
    </location>
</feature>
<dbReference type="AlphaFoldDB" id="A0A2L2SPU2"/>
<evidence type="ECO:0000256" key="1">
    <source>
        <dbReference type="SAM" id="MobiDB-lite"/>
    </source>
</evidence>
<accession>A0A2L2SPU2</accession>
<dbReference type="Proteomes" id="UP000245910">
    <property type="component" value="Chromosome IIII"/>
</dbReference>
<name>A0A2L2SPU2_9HYPO</name>
<evidence type="ECO:0000313" key="3">
    <source>
        <dbReference type="Proteomes" id="UP000245910"/>
    </source>
</evidence>
<dbReference type="EMBL" id="LN649232">
    <property type="protein sequence ID" value="CEI38621.1"/>
    <property type="molecule type" value="Genomic_DNA"/>
</dbReference>
<reference evidence="3" key="1">
    <citation type="submission" date="2014-10" db="EMBL/GenBank/DDBJ databases">
        <authorList>
            <person name="King R."/>
        </authorList>
    </citation>
    <scope>NUCLEOTIDE SEQUENCE [LARGE SCALE GENOMIC DNA]</scope>
    <source>
        <strain evidence="3">A3/5</strain>
    </source>
</reference>
<evidence type="ECO:0000313" key="2">
    <source>
        <dbReference type="EMBL" id="CEI38621.1"/>
    </source>
</evidence>
<feature type="compositionally biased region" description="Basic residues" evidence="1">
    <location>
        <begin position="105"/>
        <end position="116"/>
    </location>
</feature>
<keyword evidence="3" id="KW-1185">Reference proteome</keyword>
<organism evidence="2 3">
    <name type="scientific">Fusarium venenatum</name>
    <dbReference type="NCBI Taxonomy" id="56646"/>
    <lineage>
        <taxon>Eukaryota</taxon>
        <taxon>Fungi</taxon>
        <taxon>Dikarya</taxon>
        <taxon>Ascomycota</taxon>
        <taxon>Pezizomycotina</taxon>
        <taxon>Sordariomycetes</taxon>
        <taxon>Hypocreomycetidae</taxon>
        <taxon>Hypocreales</taxon>
        <taxon>Nectriaceae</taxon>
        <taxon>Fusarium</taxon>
    </lineage>
</organism>
<protein>
    <submittedName>
        <fullName evidence="2">Uncharacterized protein</fullName>
    </submittedName>
</protein>